<evidence type="ECO:0000256" key="2">
    <source>
        <dbReference type="ARBA" id="ARBA00022801"/>
    </source>
</evidence>
<dbReference type="FunFam" id="3.40.50.300:FF:000332">
    <property type="entry name" value="DNA repair and recombination protein RAD54-like"/>
    <property type="match status" value="1"/>
</dbReference>
<evidence type="ECO:0000256" key="1">
    <source>
        <dbReference type="ARBA" id="ARBA00022741"/>
    </source>
</evidence>
<dbReference type="GO" id="GO:0004386">
    <property type="term" value="F:helicase activity"/>
    <property type="evidence" value="ECO:0007669"/>
    <property type="project" value="UniProtKB-KW"/>
</dbReference>
<dbReference type="GO" id="GO:0005634">
    <property type="term" value="C:nucleus"/>
    <property type="evidence" value="ECO:0007669"/>
    <property type="project" value="TreeGrafter"/>
</dbReference>
<evidence type="ECO:0000313" key="7">
    <source>
        <dbReference type="EnsemblPlants" id="AET6Gv20790800.16"/>
    </source>
</evidence>
<dbReference type="PANTHER" id="PTHR45629:SF7">
    <property type="entry name" value="DNA EXCISION REPAIR PROTEIN ERCC-6-RELATED"/>
    <property type="match status" value="1"/>
</dbReference>
<dbReference type="Gene3D" id="3.40.50.300">
    <property type="entry name" value="P-loop containing nucleotide triphosphate hydrolases"/>
    <property type="match status" value="1"/>
</dbReference>
<dbReference type="Gramene" id="AET6Gv20790800.16">
    <property type="protein sequence ID" value="AET6Gv20790800.16"/>
    <property type="gene ID" value="AET6Gv20790800"/>
</dbReference>
<dbReference type="GO" id="GO:0007131">
    <property type="term" value="P:reciprocal meiotic recombination"/>
    <property type="evidence" value="ECO:0007669"/>
    <property type="project" value="TreeGrafter"/>
</dbReference>
<dbReference type="FunFam" id="1.20.120.850:FF:000028">
    <property type="entry name" value="Predicted protein"/>
    <property type="match status" value="1"/>
</dbReference>
<dbReference type="Pfam" id="PF00176">
    <property type="entry name" value="SNF2-rel_dom"/>
    <property type="match status" value="1"/>
</dbReference>
<evidence type="ECO:0000256" key="5">
    <source>
        <dbReference type="SAM" id="MobiDB-lite"/>
    </source>
</evidence>
<proteinExistence type="predicted"/>
<dbReference type="Proteomes" id="UP000015105">
    <property type="component" value="Chromosome 6D"/>
</dbReference>
<dbReference type="CDD" id="cd18793">
    <property type="entry name" value="SF2_C_SNF"/>
    <property type="match status" value="1"/>
</dbReference>
<accession>A0A453PN85</accession>
<name>A0A453PN85_AEGTS</name>
<keyword evidence="2" id="KW-0378">Hydrolase</keyword>
<dbReference type="AlphaFoldDB" id="A0A453PN85"/>
<dbReference type="Gene3D" id="1.20.120.850">
    <property type="entry name" value="SWI2/SNF2 ATPases, N-terminal domain"/>
    <property type="match status" value="1"/>
</dbReference>
<reference evidence="8" key="2">
    <citation type="journal article" date="2017" name="Nat. Plants">
        <title>The Aegilops tauschii genome reveals multiple impacts of transposons.</title>
        <authorList>
            <person name="Zhao G."/>
            <person name="Zou C."/>
            <person name="Li K."/>
            <person name="Wang K."/>
            <person name="Li T."/>
            <person name="Gao L."/>
            <person name="Zhang X."/>
            <person name="Wang H."/>
            <person name="Yang Z."/>
            <person name="Liu X."/>
            <person name="Jiang W."/>
            <person name="Mao L."/>
            <person name="Kong X."/>
            <person name="Jiao Y."/>
            <person name="Jia J."/>
        </authorList>
    </citation>
    <scope>NUCLEOTIDE SEQUENCE [LARGE SCALE GENOMIC DNA]</scope>
    <source>
        <strain evidence="8">cv. AL8/78</strain>
    </source>
</reference>
<keyword evidence="4" id="KW-0067">ATP-binding</keyword>
<evidence type="ECO:0000313" key="8">
    <source>
        <dbReference type="Proteomes" id="UP000015105"/>
    </source>
</evidence>
<dbReference type="GO" id="GO:0005524">
    <property type="term" value="F:ATP binding"/>
    <property type="evidence" value="ECO:0007669"/>
    <property type="project" value="UniProtKB-KW"/>
</dbReference>
<organism evidence="7 8">
    <name type="scientific">Aegilops tauschii subsp. strangulata</name>
    <name type="common">Goatgrass</name>
    <dbReference type="NCBI Taxonomy" id="200361"/>
    <lineage>
        <taxon>Eukaryota</taxon>
        <taxon>Viridiplantae</taxon>
        <taxon>Streptophyta</taxon>
        <taxon>Embryophyta</taxon>
        <taxon>Tracheophyta</taxon>
        <taxon>Spermatophyta</taxon>
        <taxon>Magnoliopsida</taxon>
        <taxon>Liliopsida</taxon>
        <taxon>Poales</taxon>
        <taxon>Poaceae</taxon>
        <taxon>BOP clade</taxon>
        <taxon>Pooideae</taxon>
        <taxon>Triticodae</taxon>
        <taxon>Triticeae</taxon>
        <taxon>Triticinae</taxon>
        <taxon>Aegilops</taxon>
    </lineage>
</organism>
<dbReference type="GO" id="GO:0045003">
    <property type="term" value="P:double-strand break repair via synthesis-dependent strand annealing"/>
    <property type="evidence" value="ECO:0007669"/>
    <property type="project" value="TreeGrafter"/>
</dbReference>
<keyword evidence="1" id="KW-0547">Nucleotide-binding</keyword>
<sequence>KAPIIRGREPTATAEEKKLGSERSGQLSAKVNQFILRRTNALLSNHLPPKIVEVVCCKLTPLQMTLYNHFIHSKNVKRLISEEAKSSKVLAYITALKKLCNHPKLIYDTIKSSKSGGSGFDDCLRFFPPELFQGRSGSWTGGGGMWVELSGKMHVLARLLGHLRLKTDDRIVLVSNYTQTLDLFAQLCRERRYPYVRLDGSTSINKRQKLVNQFNDLSRDEFAFLLSSKAGGCGLNLVGGNRLVLFDPDWNPANDKQAAARVWRDGQKKRVYIYRFLSTGTIEEKVYQRQMAKEGLQRVIQQEQADDKMQDQGNS</sequence>
<dbReference type="PROSITE" id="PS51194">
    <property type="entry name" value="HELICASE_CTER"/>
    <property type="match status" value="1"/>
</dbReference>
<feature type="compositionally biased region" description="Basic and acidic residues" evidence="5">
    <location>
        <begin position="1"/>
        <end position="21"/>
    </location>
</feature>
<dbReference type="InterPro" id="IPR027417">
    <property type="entry name" value="P-loop_NTPase"/>
</dbReference>
<reference evidence="8" key="1">
    <citation type="journal article" date="2014" name="Science">
        <title>Ancient hybridizations among the ancestral genomes of bread wheat.</title>
        <authorList>
            <consortium name="International Wheat Genome Sequencing Consortium,"/>
            <person name="Marcussen T."/>
            <person name="Sandve S.R."/>
            <person name="Heier L."/>
            <person name="Spannagl M."/>
            <person name="Pfeifer M."/>
            <person name="Jakobsen K.S."/>
            <person name="Wulff B.B."/>
            <person name="Steuernagel B."/>
            <person name="Mayer K.F."/>
            <person name="Olsen O.A."/>
        </authorList>
    </citation>
    <scope>NUCLEOTIDE SEQUENCE [LARGE SCALE GENOMIC DNA]</scope>
    <source>
        <strain evidence="8">cv. AL8/78</strain>
    </source>
</reference>
<reference evidence="7" key="5">
    <citation type="journal article" date="2021" name="G3 (Bethesda)">
        <title>Aegilops tauschii genome assembly Aet v5.0 features greater sequence contiguity and improved annotation.</title>
        <authorList>
            <person name="Wang L."/>
            <person name="Zhu T."/>
            <person name="Rodriguez J.C."/>
            <person name="Deal K.R."/>
            <person name="Dubcovsky J."/>
            <person name="McGuire P.E."/>
            <person name="Lux T."/>
            <person name="Spannagl M."/>
            <person name="Mayer K.F.X."/>
            <person name="Baldrich P."/>
            <person name="Meyers B.C."/>
            <person name="Huo N."/>
            <person name="Gu Y.Q."/>
            <person name="Zhou H."/>
            <person name="Devos K.M."/>
            <person name="Bennetzen J.L."/>
            <person name="Unver T."/>
            <person name="Budak H."/>
            <person name="Gulick P.J."/>
            <person name="Galiba G."/>
            <person name="Kalapos B."/>
            <person name="Nelson D.R."/>
            <person name="Li P."/>
            <person name="You F.M."/>
            <person name="Luo M.C."/>
            <person name="Dvorak J."/>
        </authorList>
    </citation>
    <scope>NUCLEOTIDE SEQUENCE [LARGE SCALE GENOMIC DNA]</scope>
    <source>
        <strain evidence="7">cv. AL8/78</strain>
    </source>
</reference>
<dbReference type="SMART" id="SM00490">
    <property type="entry name" value="HELICc"/>
    <property type="match status" value="1"/>
</dbReference>
<dbReference type="InterPro" id="IPR000330">
    <property type="entry name" value="SNF2_N"/>
</dbReference>
<feature type="domain" description="Helicase C-terminal" evidence="6">
    <location>
        <begin position="155"/>
        <end position="313"/>
    </location>
</feature>
<reference evidence="7" key="3">
    <citation type="journal article" date="2017" name="Nature">
        <title>Genome sequence of the progenitor of the wheat D genome Aegilops tauschii.</title>
        <authorList>
            <person name="Luo M.C."/>
            <person name="Gu Y.Q."/>
            <person name="Puiu D."/>
            <person name="Wang H."/>
            <person name="Twardziok S.O."/>
            <person name="Deal K.R."/>
            <person name="Huo N."/>
            <person name="Zhu T."/>
            <person name="Wang L."/>
            <person name="Wang Y."/>
            <person name="McGuire P.E."/>
            <person name="Liu S."/>
            <person name="Long H."/>
            <person name="Ramasamy R.K."/>
            <person name="Rodriguez J.C."/>
            <person name="Van S.L."/>
            <person name="Yuan L."/>
            <person name="Wang Z."/>
            <person name="Xia Z."/>
            <person name="Xiao L."/>
            <person name="Anderson O.D."/>
            <person name="Ouyang S."/>
            <person name="Liang Y."/>
            <person name="Zimin A.V."/>
            <person name="Pertea G."/>
            <person name="Qi P."/>
            <person name="Bennetzen J.L."/>
            <person name="Dai X."/>
            <person name="Dawson M.W."/>
            <person name="Muller H.G."/>
            <person name="Kugler K."/>
            <person name="Rivarola-Duarte L."/>
            <person name="Spannagl M."/>
            <person name="Mayer K.F.X."/>
            <person name="Lu F.H."/>
            <person name="Bevan M.W."/>
            <person name="Leroy P."/>
            <person name="Li P."/>
            <person name="You F.M."/>
            <person name="Sun Q."/>
            <person name="Liu Z."/>
            <person name="Lyons E."/>
            <person name="Wicker T."/>
            <person name="Salzberg S.L."/>
            <person name="Devos K.M."/>
            <person name="Dvorak J."/>
        </authorList>
    </citation>
    <scope>NUCLEOTIDE SEQUENCE [LARGE SCALE GENOMIC DNA]</scope>
    <source>
        <strain evidence="7">cv. AL8/78</strain>
    </source>
</reference>
<dbReference type="InterPro" id="IPR050496">
    <property type="entry name" value="SNF2_RAD54_helicase_repair"/>
</dbReference>
<dbReference type="GO" id="GO:0015616">
    <property type="term" value="F:DNA translocase activity"/>
    <property type="evidence" value="ECO:0007669"/>
    <property type="project" value="TreeGrafter"/>
</dbReference>
<dbReference type="SUPFAM" id="SSF52540">
    <property type="entry name" value="P-loop containing nucleoside triphosphate hydrolases"/>
    <property type="match status" value="1"/>
</dbReference>
<evidence type="ECO:0000259" key="6">
    <source>
        <dbReference type="PROSITE" id="PS51194"/>
    </source>
</evidence>
<evidence type="ECO:0000256" key="3">
    <source>
        <dbReference type="ARBA" id="ARBA00022806"/>
    </source>
</evidence>
<reference evidence="7" key="4">
    <citation type="submission" date="2019-03" db="UniProtKB">
        <authorList>
            <consortium name="EnsemblPlants"/>
        </authorList>
    </citation>
    <scope>IDENTIFICATION</scope>
</reference>
<evidence type="ECO:0000256" key="4">
    <source>
        <dbReference type="ARBA" id="ARBA00022840"/>
    </source>
</evidence>
<keyword evidence="3" id="KW-0347">Helicase</keyword>
<dbReference type="InterPro" id="IPR049730">
    <property type="entry name" value="SNF2/RAD54-like_C"/>
</dbReference>
<dbReference type="EnsemblPlants" id="AET6Gv20790800.16">
    <property type="protein sequence ID" value="AET6Gv20790800.16"/>
    <property type="gene ID" value="AET6Gv20790800"/>
</dbReference>
<feature type="region of interest" description="Disordered" evidence="5">
    <location>
        <begin position="1"/>
        <end position="24"/>
    </location>
</feature>
<keyword evidence="8" id="KW-1185">Reference proteome</keyword>
<dbReference type="GO" id="GO:0016787">
    <property type="term" value="F:hydrolase activity"/>
    <property type="evidence" value="ECO:0007669"/>
    <property type="project" value="UniProtKB-KW"/>
</dbReference>
<dbReference type="PANTHER" id="PTHR45629">
    <property type="entry name" value="SNF2/RAD54 FAMILY MEMBER"/>
    <property type="match status" value="1"/>
</dbReference>
<dbReference type="Pfam" id="PF00271">
    <property type="entry name" value="Helicase_C"/>
    <property type="match status" value="1"/>
</dbReference>
<protein>
    <recommendedName>
        <fullName evidence="6">Helicase C-terminal domain-containing protein</fullName>
    </recommendedName>
</protein>
<dbReference type="InterPro" id="IPR001650">
    <property type="entry name" value="Helicase_C-like"/>
</dbReference>